<gene>
    <name evidence="3" type="ORF">Ciccas_011420</name>
</gene>
<dbReference type="AlphaFoldDB" id="A0ABD2PRA4"/>
<feature type="domain" description="Sphingolipid delta4-desaturase N-terminal" evidence="2">
    <location>
        <begin position="88"/>
        <end position="125"/>
    </location>
</feature>
<dbReference type="PANTHER" id="PTHR12879:SF8">
    <property type="entry name" value="SPHINGOLIPID DELTA(4)-DESATURASE DES1"/>
    <property type="match status" value="1"/>
</dbReference>
<dbReference type="EMBL" id="JBJKFK010003326">
    <property type="protein sequence ID" value="KAL3310021.1"/>
    <property type="molecule type" value="Genomic_DNA"/>
</dbReference>
<protein>
    <recommendedName>
        <fullName evidence="2">Sphingolipid delta4-desaturase N-terminal domain-containing protein</fullName>
    </recommendedName>
</protein>
<comment type="caution">
    <text evidence="3">The sequence shown here is derived from an EMBL/GenBank/DDBJ whole genome shotgun (WGS) entry which is preliminary data.</text>
</comment>
<evidence type="ECO:0000259" key="2">
    <source>
        <dbReference type="SMART" id="SM01269"/>
    </source>
</evidence>
<dbReference type="Proteomes" id="UP001626550">
    <property type="component" value="Unassembled WGS sequence"/>
</dbReference>
<dbReference type="PANTHER" id="PTHR12879">
    <property type="entry name" value="SPHINGOLIPID DELTA 4 DESATURASE/C-4 HYDROXYLASE PROTEIN DES2"/>
    <property type="match status" value="1"/>
</dbReference>
<evidence type="ECO:0000313" key="3">
    <source>
        <dbReference type="EMBL" id="KAL3310021.1"/>
    </source>
</evidence>
<organism evidence="3 4">
    <name type="scientific">Cichlidogyrus casuarinus</name>
    <dbReference type="NCBI Taxonomy" id="1844966"/>
    <lineage>
        <taxon>Eukaryota</taxon>
        <taxon>Metazoa</taxon>
        <taxon>Spiralia</taxon>
        <taxon>Lophotrochozoa</taxon>
        <taxon>Platyhelminthes</taxon>
        <taxon>Monogenea</taxon>
        <taxon>Monopisthocotylea</taxon>
        <taxon>Dactylogyridea</taxon>
        <taxon>Ancyrocephalidae</taxon>
        <taxon>Cichlidogyrus</taxon>
    </lineage>
</organism>
<feature type="transmembrane region" description="Helical" evidence="1">
    <location>
        <begin position="125"/>
        <end position="143"/>
    </location>
</feature>
<dbReference type="InterPro" id="IPR013866">
    <property type="entry name" value="Sphingolipid_d4-desaturase_N"/>
</dbReference>
<evidence type="ECO:0000256" key="1">
    <source>
        <dbReference type="SAM" id="Phobius"/>
    </source>
</evidence>
<accession>A0ABD2PRA4</accession>
<keyword evidence="1" id="KW-1133">Transmembrane helix</keyword>
<evidence type="ECO:0000313" key="4">
    <source>
        <dbReference type="Proteomes" id="UP001626550"/>
    </source>
</evidence>
<dbReference type="SMART" id="SM01269">
    <property type="entry name" value="Lipid_DES"/>
    <property type="match status" value="1"/>
</dbReference>
<sequence>MSMVKEITFRILEVVLLTDISCQRDLTSNMVKDEKVKKAFKDLQHNGVEPKGEAKCRLTRHEAADWKSTFTAVTTNFFRALTLAFAIKNTDDEWEYTEEPHVSRRKEILARHPEIKKLMGHDPTIALVVLVEVFLQFCMMFFVQWYQPGWLLFLTLAYVVGATLNHSLGSAIHEIGHNLAFGHSYPKCNRVLSLVCNLPLGIPIAISYKKYHQEHH</sequence>
<dbReference type="Pfam" id="PF08557">
    <property type="entry name" value="Lipid_DES"/>
    <property type="match status" value="1"/>
</dbReference>
<keyword evidence="4" id="KW-1185">Reference proteome</keyword>
<proteinExistence type="predicted"/>
<keyword evidence="1" id="KW-0472">Membrane</keyword>
<keyword evidence="1" id="KW-0812">Transmembrane</keyword>
<feature type="non-terminal residue" evidence="3">
    <location>
        <position position="216"/>
    </location>
</feature>
<feature type="transmembrane region" description="Helical" evidence="1">
    <location>
        <begin position="149"/>
        <end position="168"/>
    </location>
</feature>
<reference evidence="3 4" key="1">
    <citation type="submission" date="2024-11" db="EMBL/GenBank/DDBJ databases">
        <title>Adaptive evolution of stress response genes in parasites aligns with host niche diversity.</title>
        <authorList>
            <person name="Hahn C."/>
            <person name="Resl P."/>
        </authorList>
    </citation>
    <scope>NUCLEOTIDE SEQUENCE [LARGE SCALE GENOMIC DNA]</scope>
    <source>
        <strain evidence="3">EGGRZ-B1_66</strain>
        <tissue evidence="3">Body</tissue>
    </source>
</reference>
<name>A0ABD2PRA4_9PLAT</name>